<evidence type="ECO:0000256" key="5">
    <source>
        <dbReference type="SAM" id="SignalP"/>
    </source>
</evidence>
<dbReference type="OrthoDB" id="688709at2759"/>
<evidence type="ECO:0000256" key="1">
    <source>
        <dbReference type="ARBA" id="ARBA00009178"/>
    </source>
</evidence>
<dbReference type="GO" id="GO:0005179">
    <property type="term" value="F:hormone activity"/>
    <property type="evidence" value="ECO:0007669"/>
    <property type="project" value="UniProtKB-KW"/>
</dbReference>
<name>A0A8J5TA67_ZIZPA</name>
<evidence type="ECO:0000313" key="7">
    <source>
        <dbReference type="Proteomes" id="UP000729402"/>
    </source>
</evidence>
<comment type="similarity">
    <text evidence="1">Belongs to the plant rapid alkalinization factor (RALF) family.</text>
</comment>
<evidence type="ECO:0000313" key="6">
    <source>
        <dbReference type="EMBL" id="KAG8081112.1"/>
    </source>
</evidence>
<keyword evidence="7" id="KW-1185">Reference proteome</keyword>
<evidence type="ECO:0000256" key="4">
    <source>
        <dbReference type="ARBA" id="ARBA00023157"/>
    </source>
</evidence>
<organism evidence="6 7">
    <name type="scientific">Zizania palustris</name>
    <name type="common">Northern wild rice</name>
    <dbReference type="NCBI Taxonomy" id="103762"/>
    <lineage>
        <taxon>Eukaryota</taxon>
        <taxon>Viridiplantae</taxon>
        <taxon>Streptophyta</taxon>
        <taxon>Embryophyta</taxon>
        <taxon>Tracheophyta</taxon>
        <taxon>Spermatophyta</taxon>
        <taxon>Magnoliopsida</taxon>
        <taxon>Liliopsida</taxon>
        <taxon>Poales</taxon>
        <taxon>Poaceae</taxon>
        <taxon>BOP clade</taxon>
        <taxon>Oryzoideae</taxon>
        <taxon>Oryzeae</taxon>
        <taxon>Zizaniinae</taxon>
        <taxon>Zizania</taxon>
    </lineage>
</organism>
<evidence type="ECO:0000256" key="2">
    <source>
        <dbReference type="ARBA" id="ARBA00022702"/>
    </source>
</evidence>
<dbReference type="EMBL" id="JAAALK010000282">
    <property type="protein sequence ID" value="KAG8081112.1"/>
    <property type="molecule type" value="Genomic_DNA"/>
</dbReference>
<dbReference type="Pfam" id="PF05498">
    <property type="entry name" value="RALF"/>
    <property type="match status" value="1"/>
</dbReference>
<evidence type="ECO:0000256" key="3">
    <source>
        <dbReference type="ARBA" id="ARBA00022729"/>
    </source>
</evidence>
<protein>
    <submittedName>
        <fullName evidence="6">Uncharacterized protein</fullName>
    </submittedName>
</protein>
<proteinExistence type="inferred from homology"/>
<feature type="chain" id="PRO_5035241104" evidence="5">
    <location>
        <begin position="32"/>
        <end position="88"/>
    </location>
</feature>
<keyword evidence="4" id="KW-1015">Disulfide bond</keyword>
<keyword evidence="3 5" id="KW-0732">Signal</keyword>
<accession>A0A8J5TA67</accession>
<keyword evidence="2" id="KW-0372">Hormone</keyword>
<comment type="caution">
    <text evidence="6">The sequence shown here is derived from an EMBL/GenBank/DDBJ whole genome shotgun (WGS) entry which is preliminary data.</text>
</comment>
<dbReference type="Proteomes" id="UP000729402">
    <property type="component" value="Unassembled WGS sequence"/>
</dbReference>
<feature type="signal peptide" evidence="5">
    <location>
        <begin position="1"/>
        <end position="31"/>
    </location>
</feature>
<gene>
    <name evidence="6" type="ORF">GUJ93_ZPchr0007g3283</name>
</gene>
<reference evidence="6" key="2">
    <citation type="submission" date="2021-02" db="EMBL/GenBank/DDBJ databases">
        <authorList>
            <person name="Kimball J.A."/>
            <person name="Haas M.W."/>
            <person name="Macchietto M."/>
            <person name="Kono T."/>
            <person name="Duquette J."/>
            <person name="Shao M."/>
        </authorList>
    </citation>
    <scope>NUCLEOTIDE SEQUENCE</scope>
    <source>
        <tissue evidence="6">Fresh leaf tissue</tissue>
    </source>
</reference>
<sequence length="88" mass="9632">MVRLAAHVSSLLQVSLVVVLLLFFSVHVSDGRHDGMAPPAEEKETYIAYNVLRADGVPGRRHELNHVGPASNIYHRGCESILRCRGAA</sequence>
<reference evidence="6" key="1">
    <citation type="journal article" date="2021" name="bioRxiv">
        <title>Whole Genome Assembly and Annotation of Northern Wild Rice, Zizania palustris L., Supports a Whole Genome Duplication in the Zizania Genus.</title>
        <authorList>
            <person name="Haas M."/>
            <person name="Kono T."/>
            <person name="Macchietto M."/>
            <person name="Millas R."/>
            <person name="McGilp L."/>
            <person name="Shao M."/>
            <person name="Duquette J."/>
            <person name="Hirsch C.N."/>
            <person name="Kimball J."/>
        </authorList>
    </citation>
    <scope>NUCLEOTIDE SEQUENCE</scope>
    <source>
        <tissue evidence="6">Fresh leaf tissue</tissue>
    </source>
</reference>
<dbReference type="AlphaFoldDB" id="A0A8J5TA67"/>
<dbReference type="InterPro" id="IPR008801">
    <property type="entry name" value="RALF"/>
</dbReference>